<reference evidence="3" key="5">
    <citation type="submission" date="2018-04" db="UniProtKB">
        <authorList>
            <consortium name="EnsemblFungi"/>
        </authorList>
    </citation>
    <scope>IDENTIFICATION</scope>
    <source>
        <strain evidence="3">R3-111a-1</strain>
    </source>
</reference>
<keyword evidence="4" id="KW-1185">Reference proteome</keyword>
<sequence length="102" mass="11000">MIYPPPGPTTQPPSHTRIHPSPAARPPPTHACTVEDTPVALSVPRTTSLQQEASVDDSPDRNCFRHLGRATVGPHLARRAGDRDEVAALSVRLQYRPHGSAV</sequence>
<dbReference type="HOGENOM" id="CLU_2277692_0_0_1"/>
<reference evidence="4" key="1">
    <citation type="submission" date="2010-07" db="EMBL/GenBank/DDBJ databases">
        <title>The genome sequence of Gaeumannomyces graminis var. tritici strain R3-111a-1.</title>
        <authorList>
            <consortium name="The Broad Institute Genome Sequencing Platform"/>
            <person name="Ma L.-J."/>
            <person name="Dead R."/>
            <person name="Young S."/>
            <person name="Zeng Q."/>
            <person name="Koehrsen M."/>
            <person name="Alvarado L."/>
            <person name="Berlin A."/>
            <person name="Chapman S.B."/>
            <person name="Chen Z."/>
            <person name="Freedman E."/>
            <person name="Gellesch M."/>
            <person name="Goldberg J."/>
            <person name="Griggs A."/>
            <person name="Gujja S."/>
            <person name="Heilman E.R."/>
            <person name="Heiman D."/>
            <person name="Hepburn T."/>
            <person name="Howarth C."/>
            <person name="Jen D."/>
            <person name="Larson L."/>
            <person name="Mehta T."/>
            <person name="Neiman D."/>
            <person name="Pearson M."/>
            <person name="Roberts A."/>
            <person name="Saif S."/>
            <person name="Shea T."/>
            <person name="Shenoy N."/>
            <person name="Sisk P."/>
            <person name="Stolte C."/>
            <person name="Sykes S."/>
            <person name="Walk T."/>
            <person name="White J."/>
            <person name="Yandava C."/>
            <person name="Haas B."/>
            <person name="Nusbaum C."/>
            <person name="Birren B."/>
        </authorList>
    </citation>
    <scope>NUCLEOTIDE SEQUENCE [LARGE SCALE GENOMIC DNA]</scope>
    <source>
        <strain evidence="4">R3-111a-1</strain>
    </source>
</reference>
<evidence type="ECO:0000313" key="4">
    <source>
        <dbReference type="Proteomes" id="UP000006039"/>
    </source>
</evidence>
<dbReference type="EMBL" id="GL385399">
    <property type="protein sequence ID" value="EJT72624.1"/>
    <property type="molecule type" value="Genomic_DNA"/>
</dbReference>
<dbReference type="EnsemblFungi" id="EJT72624">
    <property type="protein sequence ID" value="EJT72624"/>
    <property type="gene ID" value="GGTG_09484"/>
</dbReference>
<organism evidence="2">
    <name type="scientific">Gaeumannomyces tritici (strain R3-111a-1)</name>
    <name type="common">Wheat and barley take-all root rot fungus</name>
    <name type="synonym">Gaeumannomyces graminis var. tritici</name>
    <dbReference type="NCBI Taxonomy" id="644352"/>
    <lineage>
        <taxon>Eukaryota</taxon>
        <taxon>Fungi</taxon>
        <taxon>Dikarya</taxon>
        <taxon>Ascomycota</taxon>
        <taxon>Pezizomycotina</taxon>
        <taxon>Sordariomycetes</taxon>
        <taxon>Sordariomycetidae</taxon>
        <taxon>Magnaporthales</taxon>
        <taxon>Magnaporthaceae</taxon>
        <taxon>Gaeumannomyces</taxon>
    </lineage>
</organism>
<dbReference type="GeneID" id="20349942"/>
<proteinExistence type="predicted"/>
<gene>
    <name evidence="3" type="primary">20349942</name>
    <name evidence="2" type="ORF">GGTG_09484</name>
</gene>
<name>J3P7J2_GAET3</name>
<reference evidence="3" key="4">
    <citation type="journal article" date="2015" name="G3 (Bethesda)">
        <title>Genome sequences of three phytopathogenic species of the Magnaporthaceae family of fungi.</title>
        <authorList>
            <person name="Okagaki L.H."/>
            <person name="Nunes C.C."/>
            <person name="Sailsbery J."/>
            <person name="Clay B."/>
            <person name="Brown D."/>
            <person name="John T."/>
            <person name="Oh Y."/>
            <person name="Young N."/>
            <person name="Fitzgerald M."/>
            <person name="Haas B.J."/>
            <person name="Zeng Q."/>
            <person name="Young S."/>
            <person name="Adiconis X."/>
            <person name="Fan L."/>
            <person name="Levin J.Z."/>
            <person name="Mitchell T.K."/>
            <person name="Okubara P.A."/>
            <person name="Farman M.L."/>
            <person name="Kohn L.M."/>
            <person name="Birren B."/>
            <person name="Ma L.-J."/>
            <person name="Dean R.A."/>
        </authorList>
    </citation>
    <scope>NUCLEOTIDE SEQUENCE</scope>
    <source>
        <strain evidence="3">R3-111a-1</strain>
    </source>
</reference>
<reference evidence="2" key="3">
    <citation type="submission" date="2010-09" db="EMBL/GenBank/DDBJ databases">
        <title>Annotation of Gaeumannomyces graminis var. tritici R3-111a-1.</title>
        <authorList>
            <consortium name="The Broad Institute Genome Sequencing Platform"/>
            <person name="Ma L.-J."/>
            <person name="Dead R."/>
            <person name="Young S.K."/>
            <person name="Zeng Q."/>
            <person name="Gargeya S."/>
            <person name="Fitzgerald M."/>
            <person name="Haas B."/>
            <person name="Abouelleil A."/>
            <person name="Alvarado L."/>
            <person name="Arachchi H.M."/>
            <person name="Berlin A."/>
            <person name="Brown A."/>
            <person name="Chapman S.B."/>
            <person name="Chen Z."/>
            <person name="Dunbar C."/>
            <person name="Freedman E."/>
            <person name="Gearin G."/>
            <person name="Gellesch M."/>
            <person name="Goldberg J."/>
            <person name="Griggs A."/>
            <person name="Gujja S."/>
            <person name="Heiman D."/>
            <person name="Howarth C."/>
            <person name="Larson L."/>
            <person name="Lui A."/>
            <person name="MacDonald P.J.P."/>
            <person name="Mehta T."/>
            <person name="Montmayeur A."/>
            <person name="Murphy C."/>
            <person name="Neiman D."/>
            <person name="Pearson M."/>
            <person name="Priest M."/>
            <person name="Roberts A."/>
            <person name="Saif S."/>
            <person name="Shea T."/>
            <person name="Shenoy N."/>
            <person name="Sisk P."/>
            <person name="Stolte C."/>
            <person name="Sykes S."/>
            <person name="Yandava C."/>
            <person name="Wortman J."/>
            <person name="Nusbaum C."/>
            <person name="Birren B."/>
        </authorList>
    </citation>
    <scope>NUCLEOTIDE SEQUENCE</scope>
    <source>
        <strain evidence="2">R3-111a-1</strain>
    </source>
</reference>
<evidence type="ECO:0000313" key="3">
    <source>
        <dbReference type="EnsemblFungi" id="EJT72624"/>
    </source>
</evidence>
<accession>J3P7J2</accession>
<feature type="region of interest" description="Disordered" evidence="1">
    <location>
        <begin position="1"/>
        <end position="33"/>
    </location>
</feature>
<protein>
    <submittedName>
        <fullName evidence="2 3">Uncharacterized protein</fullName>
    </submittedName>
</protein>
<dbReference type="Proteomes" id="UP000006039">
    <property type="component" value="Unassembled WGS sequence"/>
</dbReference>
<evidence type="ECO:0000256" key="1">
    <source>
        <dbReference type="SAM" id="MobiDB-lite"/>
    </source>
</evidence>
<dbReference type="AlphaFoldDB" id="J3P7J2"/>
<feature type="compositionally biased region" description="Pro residues" evidence="1">
    <location>
        <begin position="1"/>
        <end position="11"/>
    </location>
</feature>
<reference evidence="2" key="2">
    <citation type="submission" date="2010-07" db="EMBL/GenBank/DDBJ databases">
        <authorList>
            <consortium name="The Broad Institute Genome Sequencing Platform"/>
            <consortium name="Broad Institute Genome Sequencing Center for Infectious Disease"/>
            <person name="Ma L.-J."/>
            <person name="Dead R."/>
            <person name="Young S."/>
            <person name="Zeng Q."/>
            <person name="Koehrsen M."/>
            <person name="Alvarado L."/>
            <person name="Berlin A."/>
            <person name="Chapman S.B."/>
            <person name="Chen Z."/>
            <person name="Freedman E."/>
            <person name="Gellesch M."/>
            <person name="Goldberg J."/>
            <person name="Griggs A."/>
            <person name="Gujja S."/>
            <person name="Heilman E.R."/>
            <person name="Heiman D."/>
            <person name="Hepburn T."/>
            <person name="Howarth C."/>
            <person name="Jen D."/>
            <person name="Larson L."/>
            <person name="Mehta T."/>
            <person name="Neiman D."/>
            <person name="Pearson M."/>
            <person name="Roberts A."/>
            <person name="Saif S."/>
            <person name="Shea T."/>
            <person name="Shenoy N."/>
            <person name="Sisk P."/>
            <person name="Stolte C."/>
            <person name="Sykes S."/>
            <person name="Walk T."/>
            <person name="White J."/>
            <person name="Yandava C."/>
            <person name="Haas B."/>
            <person name="Nusbaum C."/>
            <person name="Birren B."/>
        </authorList>
    </citation>
    <scope>NUCLEOTIDE SEQUENCE</scope>
    <source>
        <strain evidence="2">R3-111a-1</strain>
    </source>
</reference>
<evidence type="ECO:0000313" key="2">
    <source>
        <dbReference type="EMBL" id="EJT72624.1"/>
    </source>
</evidence>
<dbReference type="VEuPathDB" id="FungiDB:GGTG_09484"/>
<dbReference type="RefSeq" id="XP_009225598.1">
    <property type="nucleotide sequence ID" value="XM_009227334.1"/>
</dbReference>